<dbReference type="STRING" id="94643.A0A2A9M3B6"/>
<evidence type="ECO:0000313" key="2">
    <source>
        <dbReference type="EMBL" id="PFH31714.1"/>
    </source>
</evidence>
<dbReference type="KEGG" id="bbes:BESB_026880"/>
<dbReference type="AlphaFoldDB" id="A0A2A9M3B6"/>
<evidence type="ECO:0008006" key="4">
    <source>
        <dbReference type="Google" id="ProtNLM"/>
    </source>
</evidence>
<accession>A0A2A9M3B6</accession>
<dbReference type="EMBL" id="NWUJ01000014">
    <property type="protein sequence ID" value="PFH31714.1"/>
    <property type="molecule type" value="Genomic_DNA"/>
</dbReference>
<evidence type="ECO:0000256" key="1">
    <source>
        <dbReference type="SAM" id="SignalP"/>
    </source>
</evidence>
<protein>
    <recommendedName>
        <fullName evidence="4">Transmembrane protein</fullName>
    </recommendedName>
</protein>
<feature type="signal peptide" evidence="1">
    <location>
        <begin position="1"/>
        <end position="29"/>
    </location>
</feature>
<feature type="chain" id="PRO_5013061002" description="Transmembrane protein" evidence="1">
    <location>
        <begin position="30"/>
        <end position="167"/>
    </location>
</feature>
<keyword evidence="1" id="KW-0732">Signal</keyword>
<dbReference type="RefSeq" id="XP_029215723.1">
    <property type="nucleotide sequence ID" value="XM_029361368.1"/>
</dbReference>
<dbReference type="VEuPathDB" id="ToxoDB:BESB_026880"/>
<dbReference type="Proteomes" id="UP000224006">
    <property type="component" value="Unassembled WGS sequence"/>
</dbReference>
<organism evidence="2 3">
    <name type="scientific">Besnoitia besnoiti</name>
    <name type="common">Apicomplexan protozoan</name>
    <dbReference type="NCBI Taxonomy" id="94643"/>
    <lineage>
        <taxon>Eukaryota</taxon>
        <taxon>Sar</taxon>
        <taxon>Alveolata</taxon>
        <taxon>Apicomplexa</taxon>
        <taxon>Conoidasida</taxon>
        <taxon>Coccidia</taxon>
        <taxon>Eucoccidiorida</taxon>
        <taxon>Eimeriorina</taxon>
        <taxon>Sarcocystidae</taxon>
        <taxon>Besnoitia</taxon>
    </lineage>
</organism>
<dbReference type="GeneID" id="40307740"/>
<evidence type="ECO:0000313" key="3">
    <source>
        <dbReference type="Proteomes" id="UP000224006"/>
    </source>
</evidence>
<name>A0A2A9M3B6_BESBE</name>
<comment type="caution">
    <text evidence="2">The sequence shown here is derived from an EMBL/GenBank/DDBJ whole genome shotgun (WGS) entry which is preliminary data.</text>
</comment>
<proteinExistence type="predicted"/>
<sequence length="167" mass="18558">MRPASLGSCLRAAAAVALCVCTGVAVVSAAAEGLRPRRLDFWNSAVQMGTQFVMYPEMEKMLEQQSLALKNILRGADTRDLKIQTYVHPESCMVVFDTIADQDNGDNMNLGLIDANSIEVVFSYGEHQGQLRYTERRQESMQFLKFATKHVQRFEVPRGCVGTANAH</sequence>
<reference evidence="2 3" key="1">
    <citation type="submission" date="2017-09" db="EMBL/GenBank/DDBJ databases">
        <title>Genome sequencing of Besnoitia besnoiti strain Bb-Ger1.</title>
        <authorList>
            <person name="Schares G."/>
            <person name="Venepally P."/>
            <person name="Lorenzi H.A."/>
        </authorList>
    </citation>
    <scope>NUCLEOTIDE SEQUENCE [LARGE SCALE GENOMIC DNA]</scope>
    <source>
        <strain evidence="2 3">Bb-Ger1</strain>
    </source>
</reference>
<gene>
    <name evidence="2" type="ORF">BESB_026880</name>
</gene>
<dbReference type="OrthoDB" id="330625at2759"/>
<keyword evidence="3" id="KW-1185">Reference proteome</keyword>